<keyword evidence="8" id="KW-0732">Signal</keyword>
<keyword evidence="7" id="KW-0812">Transmembrane</keyword>
<sequence length="728" mass="77418">MPARRSTRCRSGAALLAVAAFTMPAMLAFAGGAAPSSRLRTVSPRAAGEEAPTGSSSMALVKVNEENSVATAGVLAGFAGLLVGGVWVGGALFVASSFLARKKDDDLAKGLNGIAAGGLEALNFVDYLNIKYEVTAKVGSALTEALDGSKNSSGTVGRVSGALDTVGDAIKSFDEDVGIKNTLGGLILSGSEYAFELVDKVIQLNQDYKLTDQLTEKINGALNQGKSTISIRTITVIQGSHWPGALQLLAEARDERLGPANVMAVSAAVTSCGRGRRWDLALRLLDQAKERGLLLDVITYNCALGAVGRASRWEWSLSLLSEMSAAALSPDEVSYKLASGCCSSAGQPERAEALRASARSPLVQAGGDEAKDKVPSTPSPEVPTDRSLLSLRGRADGHAPVLWEAVVEALLGSSSHNGTFVDCTFGRGGHSRALLERLSQRGRVLAFDVDPSAISEARRLAARDPRLVPVHRPFGDLAEVLPHLGVESGSLSGVLADLGVSSPQLDQKHRGFSPIEDGPLDLRMNPLVGVPASEWLASVPAEELAWVLRAYGEDSDPFLAARIAESVVARARRGTLRRTTQLAEVVATVKAQHGGCSPFEQPARLTFQAIRSHLNQEFQQLDQLLSAAFSHLAVGGRVVVICFKRAEVAAVRRWLRRNEESSRLPQAPEGRLLQLYPLLALSHEEQPWCAREAMPPLLPTSGELQANTRARSARALVLEKSERRKLNS</sequence>
<dbReference type="Gene3D" id="3.40.50.150">
    <property type="entry name" value="Vaccinia Virus protein VP39"/>
    <property type="match status" value="1"/>
</dbReference>
<dbReference type="PANTHER" id="PTHR11265:SF0">
    <property type="entry name" value="12S RRNA N4-METHYLCYTIDINE METHYLTRANSFERASE"/>
    <property type="match status" value="1"/>
</dbReference>
<evidence type="ECO:0000256" key="7">
    <source>
        <dbReference type="SAM" id="Phobius"/>
    </source>
</evidence>
<dbReference type="Proteomes" id="UP000654075">
    <property type="component" value="Unassembled WGS sequence"/>
</dbReference>
<dbReference type="Gene3D" id="1.25.40.10">
    <property type="entry name" value="Tetratricopeptide repeat domain"/>
    <property type="match status" value="1"/>
</dbReference>
<evidence type="ECO:0000256" key="6">
    <source>
        <dbReference type="SAM" id="MobiDB-lite"/>
    </source>
</evidence>
<evidence type="ECO:0000256" key="5">
    <source>
        <dbReference type="PROSITE-ProRule" id="PRU00708"/>
    </source>
</evidence>
<dbReference type="SUPFAM" id="SSF81799">
    <property type="entry name" value="Putative methyltransferase TM0872, insert domain"/>
    <property type="match status" value="1"/>
</dbReference>
<accession>A0A813FXC0</accession>
<evidence type="ECO:0000256" key="1">
    <source>
        <dbReference type="ARBA" id="ARBA00010396"/>
    </source>
</evidence>
<feature type="region of interest" description="Disordered" evidence="6">
    <location>
        <begin position="353"/>
        <end position="386"/>
    </location>
</feature>
<dbReference type="Pfam" id="PF01795">
    <property type="entry name" value="Methyltransf_5"/>
    <property type="match status" value="1"/>
</dbReference>
<evidence type="ECO:0000256" key="2">
    <source>
        <dbReference type="ARBA" id="ARBA00022603"/>
    </source>
</evidence>
<dbReference type="GO" id="GO:0070475">
    <property type="term" value="P:rRNA base methylation"/>
    <property type="evidence" value="ECO:0007669"/>
    <property type="project" value="TreeGrafter"/>
</dbReference>
<feature type="repeat" description="PPR" evidence="5">
    <location>
        <begin position="296"/>
        <end position="330"/>
    </location>
</feature>
<dbReference type="NCBIfam" id="TIGR00006">
    <property type="entry name" value="16S rRNA (cytosine(1402)-N(4))-methyltransferase RsmH"/>
    <property type="match status" value="1"/>
</dbReference>
<dbReference type="AlphaFoldDB" id="A0A813FXC0"/>
<comment type="caution">
    <text evidence="9">The sequence shown here is derived from an EMBL/GenBank/DDBJ whole genome shotgun (WGS) entry which is preliminary data.</text>
</comment>
<dbReference type="GO" id="GO:0005737">
    <property type="term" value="C:cytoplasm"/>
    <property type="evidence" value="ECO:0007669"/>
    <property type="project" value="TreeGrafter"/>
</dbReference>
<reference evidence="9" key="1">
    <citation type="submission" date="2021-02" db="EMBL/GenBank/DDBJ databases">
        <authorList>
            <person name="Dougan E. K."/>
            <person name="Rhodes N."/>
            <person name="Thang M."/>
            <person name="Chan C."/>
        </authorList>
    </citation>
    <scope>NUCLEOTIDE SEQUENCE</scope>
</reference>
<comment type="similarity">
    <text evidence="1">Belongs to the methyltransferase superfamily. RsmH family.</text>
</comment>
<keyword evidence="4" id="KW-0949">S-adenosyl-L-methionine</keyword>
<dbReference type="InterPro" id="IPR029063">
    <property type="entry name" value="SAM-dependent_MTases_sf"/>
</dbReference>
<dbReference type="PROSITE" id="PS51375">
    <property type="entry name" value="PPR"/>
    <property type="match status" value="1"/>
</dbReference>
<dbReference type="HAMAP" id="MF_01007">
    <property type="entry name" value="16SrRNA_methyltr_H"/>
    <property type="match status" value="1"/>
</dbReference>
<organism evidence="9 10">
    <name type="scientific">Polarella glacialis</name>
    <name type="common">Dinoflagellate</name>
    <dbReference type="NCBI Taxonomy" id="89957"/>
    <lineage>
        <taxon>Eukaryota</taxon>
        <taxon>Sar</taxon>
        <taxon>Alveolata</taxon>
        <taxon>Dinophyceae</taxon>
        <taxon>Suessiales</taxon>
        <taxon>Suessiaceae</taxon>
        <taxon>Polarella</taxon>
    </lineage>
</organism>
<name>A0A813FXC0_POLGL</name>
<keyword evidence="2" id="KW-0489">Methyltransferase</keyword>
<keyword evidence="7" id="KW-1133">Transmembrane helix</keyword>
<keyword evidence="3" id="KW-0808">Transferase</keyword>
<feature type="signal peptide" evidence="8">
    <location>
        <begin position="1"/>
        <end position="28"/>
    </location>
</feature>
<evidence type="ECO:0000313" key="10">
    <source>
        <dbReference type="Proteomes" id="UP000654075"/>
    </source>
</evidence>
<dbReference type="Gene3D" id="1.10.150.170">
    <property type="entry name" value="Putative methyltransferase TM0872, insert domain"/>
    <property type="match status" value="1"/>
</dbReference>
<dbReference type="InterPro" id="IPR023397">
    <property type="entry name" value="SAM-dep_MeTrfase_MraW_recog"/>
</dbReference>
<feature type="chain" id="PRO_5032770584" evidence="8">
    <location>
        <begin position="29"/>
        <end position="728"/>
    </location>
</feature>
<evidence type="ECO:0000313" key="9">
    <source>
        <dbReference type="EMBL" id="CAE8617420.1"/>
    </source>
</evidence>
<gene>
    <name evidence="9" type="ORF">PGLA1383_LOCUS35081</name>
</gene>
<evidence type="ECO:0000256" key="8">
    <source>
        <dbReference type="SAM" id="SignalP"/>
    </source>
</evidence>
<protein>
    <submittedName>
        <fullName evidence="9">Uncharacterized protein</fullName>
    </submittedName>
</protein>
<evidence type="ECO:0000256" key="3">
    <source>
        <dbReference type="ARBA" id="ARBA00022679"/>
    </source>
</evidence>
<dbReference type="SUPFAM" id="SSF53335">
    <property type="entry name" value="S-adenosyl-L-methionine-dependent methyltransferases"/>
    <property type="match status" value="1"/>
</dbReference>
<evidence type="ECO:0000256" key="4">
    <source>
        <dbReference type="ARBA" id="ARBA00022691"/>
    </source>
</evidence>
<dbReference type="OrthoDB" id="439808at2759"/>
<feature type="transmembrane region" description="Helical" evidence="7">
    <location>
        <begin position="74"/>
        <end position="100"/>
    </location>
</feature>
<proteinExistence type="inferred from homology"/>
<keyword evidence="10" id="KW-1185">Reference proteome</keyword>
<dbReference type="GO" id="GO:0071424">
    <property type="term" value="F:rRNA (cytosine-N4-)-methyltransferase activity"/>
    <property type="evidence" value="ECO:0007669"/>
    <property type="project" value="TreeGrafter"/>
</dbReference>
<dbReference type="InterPro" id="IPR002903">
    <property type="entry name" value="RsmH"/>
</dbReference>
<keyword evidence="7" id="KW-0472">Membrane</keyword>
<dbReference type="InterPro" id="IPR002885">
    <property type="entry name" value="PPR_rpt"/>
</dbReference>
<dbReference type="PANTHER" id="PTHR11265">
    <property type="entry name" value="S-ADENOSYL-METHYLTRANSFERASE MRAW"/>
    <property type="match status" value="1"/>
</dbReference>
<dbReference type="InterPro" id="IPR011990">
    <property type="entry name" value="TPR-like_helical_dom_sf"/>
</dbReference>
<dbReference type="EMBL" id="CAJNNV010026155">
    <property type="protein sequence ID" value="CAE8617420.1"/>
    <property type="molecule type" value="Genomic_DNA"/>
</dbReference>